<dbReference type="Proteomes" id="UP000749559">
    <property type="component" value="Unassembled WGS sequence"/>
</dbReference>
<dbReference type="Gene3D" id="3.40.50.300">
    <property type="entry name" value="P-loop containing nucleotide triphosphate hydrolases"/>
    <property type="match status" value="1"/>
</dbReference>
<name>A0A8J1YD67_OWEFU</name>
<organism evidence="1 2">
    <name type="scientific">Owenia fusiformis</name>
    <name type="common">Polychaete worm</name>
    <dbReference type="NCBI Taxonomy" id="6347"/>
    <lineage>
        <taxon>Eukaryota</taxon>
        <taxon>Metazoa</taxon>
        <taxon>Spiralia</taxon>
        <taxon>Lophotrochozoa</taxon>
        <taxon>Annelida</taxon>
        <taxon>Polychaeta</taxon>
        <taxon>Sedentaria</taxon>
        <taxon>Canalipalpata</taxon>
        <taxon>Sabellida</taxon>
        <taxon>Oweniida</taxon>
        <taxon>Oweniidae</taxon>
        <taxon>Owenia</taxon>
    </lineage>
</organism>
<keyword evidence="2" id="KW-1185">Reference proteome</keyword>
<dbReference type="AlphaFoldDB" id="A0A8J1YD67"/>
<accession>A0A8J1YD67</accession>
<proteinExistence type="predicted"/>
<gene>
    <name evidence="1" type="ORF">OFUS_LOCUS13418</name>
</gene>
<sequence>MKMNLVTKYESLCIRRQRRPKIRTIVLLCCCAYFVIWLVQEMNSNDKLVEDSKRTKDPLVNGVTLEDEPDRDYTENFTEILATDHKIENGDSKINDGMLEAIDQSKNEHKAKHFIILSMPRSGVSVFKELMNRHPDLWCFDALLLEKRKPERLAITGGVPPNEALYKYIAESMKKKQLHVKLVGFKVTNVQLSKNNLTMKGLIDYFGQPNVIIVYRKDLLQQYLSLQLALARGKFNSRAKPNVTKVEVNWDAFTRYVSKIRQGYADSLSTFKEYPHQRTYTYEQIEKNITAVVLNALSFLNMRRSAQSFVPKLSKQNPKEISDKIENFDEVEKLIEGYGNQRFMDIKHLGTNDIDSEL</sequence>
<evidence type="ECO:0000313" key="1">
    <source>
        <dbReference type="EMBL" id="CAH1787778.1"/>
    </source>
</evidence>
<reference evidence="1" key="1">
    <citation type="submission" date="2022-03" db="EMBL/GenBank/DDBJ databases">
        <authorList>
            <person name="Martin C."/>
        </authorList>
    </citation>
    <scope>NUCLEOTIDE SEQUENCE</scope>
</reference>
<dbReference type="InterPro" id="IPR027417">
    <property type="entry name" value="P-loop_NTPase"/>
</dbReference>
<dbReference type="SUPFAM" id="SSF52540">
    <property type="entry name" value="P-loop containing nucleoside triphosphate hydrolases"/>
    <property type="match status" value="1"/>
</dbReference>
<protein>
    <submittedName>
        <fullName evidence="1">Uncharacterized protein</fullName>
    </submittedName>
</protein>
<dbReference type="EMBL" id="CAIIXF020000006">
    <property type="protein sequence ID" value="CAH1787778.1"/>
    <property type="molecule type" value="Genomic_DNA"/>
</dbReference>
<comment type="caution">
    <text evidence="1">The sequence shown here is derived from an EMBL/GenBank/DDBJ whole genome shotgun (WGS) entry which is preliminary data.</text>
</comment>
<evidence type="ECO:0000313" key="2">
    <source>
        <dbReference type="Proteomes" id="UP000749559"/>
    </source>
</evidence>
<dbReference type="OrthoDB" id="408512at2759"/>